<comment type="caution">
    <text evidence="14">The sequence shown here is derived from an EMBL/GenBank/DDBJ whole genome shotgun (WGS) entry which is preliminary data.</text>
</comment>
<dbReference type="NCBIfam" id="TIGR01498">
    <property type="entry name" value="folK"/>
    <property type="match status" value="1"/>
</dbReference>
<evidence type="ECO:0000256" key="5">
    <source>
        <dbReference type="ARBA" id="ARBA00022679"/>
    </source>
</evidence>
<keyword evidence="7" id="KW-0418">Kinase</keyword>
<name>A0A934QJF7_9PROT</name>
<keyword evidence="9" id="KW-0289">Folate biosynthesis</keyword>
<dbReference type="GO" id="GO:0016301">
    <property type="term" value="F:kinase activity"/>
    <property type="evidence" value="ECO:0007669"/>
    <property type="project" value="UniProtKB-KW"/>
</dbReference>
<dbReference type="PANTHER" id="PTHR43071:SF1">
    <property type="entry name" value="2-AMINO-4-HYDROXY-6-HYDROXYMETHYLDIHYDROPTERIDINE PYROPHOSPHOKINASE"/>
    <property type="match status" value="1"/>
</dbReference>
<evidence type="ECO:0000313" key="15">
    <source>
        <dbReference type="Proteomes" id="UP000778970"/>
    </source>
</evidence>
<evidence type="ECO:0000313" key="14">
    <source>
        <dbReference type="EMBL" id="MBK1698011.1"/>
    </source>
</evidence>
<dbReference type="SUPFAM" id="SSF55083">
    <property type="entry name" value="6-hydroxymethyl-7,8-dihydropterin pyrophosphokinase, HPPK"/>
    <property type="match status" value="1"/>
</dbReference>
<dbReference type="GO" id="GO:0005524">
    <property type="term" value="F:ATP binding"/>
    <property type="evidence" value="ECO:0007669"/>
    <property type="project" value="UniProtKB-KW"/>
</dbReference>
<dbReference type="Pfam" id="PF01288">
    <property type="entry name" value="HPPK"/>
    <property type="match status" value="1"/>
</dbReference>
<reference evidence="14" key="2">
    <citation type="journal article" date="2020" name="Microorganisms">
        <title>Osmotic Adaptation and Compatible Solute Biosynthesis of Phototrophic Bacteria as Revealed from Genome Analyses.</title>
        <authorList>
            <person name="Imhoff J.F."/>
            <person name="Rahn T."/>
            <person name="Kunzel S."/>
            <person name="Keller A."/>
            <person name="Neulinger S.C."/>
        </authorList>
    </citation>
    <scope>NUCLEOTIDE SEQUENCE</scope>
    <source>
        <strain evidence="14">DSM 9154</strain>
    </source>
</reference>
<evidence type="ECO:0000256" key="2">
    <source>
        <dbReference type="ARBA" id="ARBA00005810"/>
    </source>
</evidence>
<comment type="pathway">
    <text evidence="1">Cofactor biosynthesis; tetrahydrofolate biosynthesis; 2-amino-4-hydroxy-6-hydroxymethyl-7,8-dihydropteridine diphosphate from 7,8-dihydroneopterin triphosphate: step 4/4.</text>
</comment>
<dbReference type="GO" id="GO:0003848">
    <property type="term" value="F:2-amino-4-hydroxy-6-hydroxymethyldihydropteridine diphosphokinase activity"/>
    <property type="evidence" value="ECO:0007669"/>
    <property type="project" value="UniProtKB-EC"/>
</dbReference>
<evidence type="ECO:0000256" key="12">
    <source>
        <dbReference type="ARBA" id="ARBA00033413"/>
    </source>
</evidence>
<keyword evidence="6" id="KW-0547">Nucleotide-binding</keyword>
<evidence type="ECO:0000256" key="4">
    <source>
        <dbReference type="ARBA" id="ARBA00016218"/>
    </source>
</evidence>
<evidence type="ECO:0000256" key="6">
    <source>
        <dbReference type="ARBA" id="ARBA00022741"/>
    </source>
</evidence>
<proteinExistence type="inferred from homology"/>
<sequence>MSYIALGANLASERFGPPKATLTAALALMAERGLPVAARSSWYESAPVPMSDQPWFINAVVRLDATPDPGPLLETLHALEAELGRVRSIANAPRAVDLDLIDAGGRVSASDDWPVLPHPRLHARAFVLMPLKEIAPDWRHPATGTHIDTLLAALPADQSCRKIPDTQAES</sequence>
<evidence type="ECO:0000256" key="8">
    <source>
        <dbReference type="ARBA" id="ARBA00022840"/>
    </source>
</evidence>
<dbReference type="GO" id="GO:0046656">
    <property type="term" value="P:folic acid biosynthetic process"/>
    <property type="evidence" value="ECO:0007669"/>
    <property type="project" value="UniProtKB-KW"/>
</dbReference>
<evidence type="ECO:0000256" key="3">
    <source>
        <dbReference type="ARBA" id="ARBA00013253"/>
    </source>
</evidence>
<organism evidence="14 15">
    <name type="scientific">Rhodovibrio salinarum</name>
    <dbReference type="NCBI Taxonomy" id="1087"/>
    <lineage>
        <taxon>Bacteria</taxon>
        <taxon>Pseudomonadati</taxon>
        <taxon>Pseudomonadota</taxon>
        <taxon>Alphaproteobacteria</taxon>
        <taxon>Rhodospirillales</taxon>
        <taxon>Rhodovibrionaceae</taxon>
        <taxon>Rhodovibrio</taxon>
    </lineage>
</organism>
<dbReference type="InterPro" id="IPR000550">
    <property type="entry name" value="Hppk"/>
</dbReference>
<comment type="similarity">
    <text evidence="2">Belongs to the HPPK family.</text>
</comment>
<dbReference type="InterPro" id="IPR035907">
    <property type="entry name" value="Hppk_sf"/>
</dbReference>
<evidence type="ECO:0000256" key="11">
    <source>
        <dbReference type="ARBA" id="ARBA00029766"/>
    </source>
</evidence>
<feature type="domain" description="7,8-dihydro-6-hydroxymethylpterin-pyrophosphokinase" evidence="13">
    <location>
        <begin position="3"/>
        <end position="136"/>
    </location>
</feature>
<protein>
    <recommendedName>
        <fullName evidence="4">2-amino-4-hydroxy-6-hydroxymethyldihydropteridine pyrophosphokinase</fullName>
        <ecNumber evidence="3">2.7.6.3</ecNumber>
    </recommendedName>
    <alternativeName>
        <fullName evidence="11">6-hydroxymethyl-7,8-dihydropterin pyrophosphokinase</fullName>
    </alternativeName>
    <alternativeName>
        <fullName evidence="12">7,8-dihydro-6-hydroxymethylpterin-pyrophosphokinase</fullName>
    </alternativeName>
</protein>
<reference evidence="14" key="1">
    <citation type="submission" date="2017-08" db="EMBL/GenBank/DDBJ databases">
        <authorList>
            <person name="Imhoff J.F."/>
            <person name="Rahn T."/>
            <person name="Kuenzel S."/>
            <person name="Neulinger S.C."/>
        </authorList>
    </citation>
    <scope>NUCLEOTIDE SEQUENCE</scope>
    <source>
        <strain evidence="14">DSM 9154</strain>
    </source>
</reference>
<evidence type="ECO:0000256" key="10">
    <source>
        <dbReference type="ARBA" id="ARBA00029409"/>
    </source>
</evidence>
<dbReference type="AlphaFoldDB" id="A0A934QJF7"/>
<dbReference type="CDD" id="cd00483">
    <property type="entry name" value="HPPK"/>
    <property type="match status" value="1"/>
</dbReference>
<accession>A0A934QJF7</accession>
<evidence type="ECO:0000256" key="9">
    <source>
        <dbReference type="ARBA" id="ARBA00022909"/>
    </source>
</evidence>
<dbReference type="Gene3D" id="3.30.70.560">
    <property type="entry name" value="7,8-Dihydro-6-hydroxymethylpterin-pyrophosphokinase HPPK"/>
    <property type="match status" value="1"/>
</dbReference>
<gene>
    <name evidence="14" type="primary">folK</name>
    <name evidence="14" type="ORF">CKO21_12250</name>
</gene>
<keyword evidence="8" id="KW-0067">ATP-binding</keyword>
<dbReference type="EMBL" id="NRRE01000026">
    <property type="protein sequence ID" value="MBK1698011.1"/>
    <property type="molecule type" value="Genomic_DNA"/>
</dbReference>
<evidence type="ECO:0000256" key="1">
    <source>
        <dbReference type="ARBA" id="ARBA00005051"/>
    </source>
</evidence>
<dbReference type="EC" id="2.7.6.3" evidence="3"/>
<comment type="function">
    <text evidence="10">Catalyzes the transfer of pyrophosphate from adenosine triphosphate (ATP) to 6-hydroxymethyl-7,8-dihydropterin, an enzymatic step in folate biosynthesis pathway.</text>
</comment>
<keyword evidence="15" id="KW-1185">Reference proteome</keyword>
<evidence type="ECO:0000256" key="7">
    <source>
        <dbReference type="ARBA" id="ARBA00022777"/>
    </source>
</evidence>
<dbReference type="Proteomes" id="UP000778970">
    <property type="component" value="Unassembled WGS sequence"/>
</dbReference>
<evidence type="ECO:0000259" key="13">
    <source>
        <dbReference type="Pfam" id="PF01288"/>
    </source>
</evidence>
<dbReference type="PANTHER" id="PTHR43071">
    <property type="entry name" value="2-AMINO-4-HYDROXY-6-HYDROXYMETHYLDIHYDROPTERIDINE PYROPHOSPHOKINASE"/>
    <property type="match status" value="1"/>
</dbReference>
<keyword evidence="5" id="KW-0808">Transferase</keyword>